<feature type="binding site" evidence="7">
    <location>
        <position position="105"/>
    </location>
    <ligand>
        <name>S-adenosyl-L-methionine</name>
        <dbReference type="ChEBI" id="CHEBI:59789"/>
    </ligand>
</feature>
<accession>A0A4R7UE52</accession>
<dbReference type="InterPro" id="IPR002903">
    <property type="entry name" value="RsmH"/>
</dbReference>
<dbReference type="PANTHER" id="PTHR11265">
    <property type="entry name" value="S-ADENOSYL-METHYLTRANSFERASE MRAW"/>
    <property type="match status" value="1"/>
</dbReference>
<dbReference type="Gene3D" id="3.40.50.150">
    <property type="entry name" value="Vaccinia Virus protein VP39"/>
    <property type="match status" value="1"/>
</dbReference>
<comment type="function">
    <text evidence="7">Specifically methylates the N4 position of cytidine in position 1402 (C1402) of 16S rRNA.</text>
</comment>
<evidence type="ECO:0000256" key="2">
    <source>
        <dbReference type="ARBA" id="ARBA00022490"/>
    </source>
</evidence>
<keyword evidence="3 7" id="KW-0698">rRNA processing</keyword>
<dbReference type="InterPro" id="IPR023397">
    <property type="entry name" value="SAM-dep_MeTrfase_MraW_recog"/>
</dbReference>
<proteinExistence type="inferred from homology"/>
<dbReference type="HAMAP" id="MF_01007">
    <property type="entry name" value="16SrRNA_methyltr_H"/>
    <property type="match status" value="1"/>
</dbReference>
<dbReference type="OrthoDB" id="9806637at2"/>
<keyword evidence="6 7" id="KW-0949">S-adenosyl-L-methionine</keyword>
<comment type="subcellular location">
    <subcellularLocation>
        <location evidence="7">Cytoplasm</location>
    </subcellularLocation>
</comment>
<sequence length="297" mass="33445">MLHYSVLLQESIDALNIQPNGIYVDLTVGMGGHSEVILSKLTTGHLYAFDKDDYAIEVARQRLTKVSNNFTLIKADFKDIKSRLNELGVYEVNGIIADLGVSSPQLDQAQRGFSYNKDAQLDMRMDQNQSLSAYDVINNYNQQQLSEILIKYADVKLAKQVAKAIVKNRPIATTLQLVEVIKSAYPAALLRQKNPAKAVFQAIRIEVNDEMNSLQKMLDEAIALLNSNAVLTVITFHSIEDRIVKQTFARLIKSTHPAKLPVQETRQYFTKSILPTQAEIEVNRRSKSAKLRKLVKL</sequence>
<dbReference type="EMBL" id="SOCN01000001">
    <property type="protein sequence ID" value="TDV24113.1"/>
    <property type="molecule type" value="Genomic_DNA"/>
</dbReference>
<comment type="catalytic activity">
    <reaction evidence="7">
        <text>cytidine(1402) in 16S rRNA + S-adenosyl-L-methionine = N(4)-methylcytidine(1402) in 16S rRNA + S-adenosyl-L-homocysteine + H(+)</text>
        <dbReference type="Rhea" id="RHEA:42928"/>
        <dbReference type="Rhea" id="RHEA-COMP:10286"/>
        <dbReference type="Rhea" id="RHEA-COMP:10287"/>
        <dbReference type="ChEBI" id="CHEBI:15378"/>
        <dbReference type="ChEBI" id="CHEBI:57856"/>
        <dbReference type="ChEBI" id="CHEBI:59789"/>
        <dbReference type="ChEBI" id="CHEBI:74506"/>
        <dbReference type="ChEBI" id="CHEBI:82748"/>
        <dbReference type="EC" id="2.1.1.199"/>
    </reaction>
</comment>
<dbReference type="InterPro" id="IPR029063">
    <property type="entry name" value="SAM-dependent_MTases_sf"/>
</dbReference>
<dbReference type="GO" id="GO:0005737">
    <property type="term" value="C:cytoplasm"/>
    <property type="evidence" value="ECO:0007669"/>
    <property type="project" value="UniProtKB-SubCell"/>
</dbReference>
<keyword evidence="2 7" id="KW-0963">Cytoplasm</keyword>
<comment type="caution">
    <text evidence="8">The sequence shown here is derived from an EMBL/GenBank/DDBJ whole genome shotgun (WGS) entry which is preliminary data.</text>
</comment>
<dbReference type="PIRSF" id="PIRSF004486">
    <property type="entry name" value="MraW"/>
    <property type="match status" value="1"/>
</dbReference>
<dbReference type="PANTHER" id="PTHR11265:SF0">
    <property type="entry name" value="12S RRNA N4-METHYLCYTIDINE METHYLTRANSFERASE"/>
    <property type="match status" value="1"/>
</dbReference>
<keyword evidence="9" id="KW-1185">Reference proteome</keyword>
<dbReference type="Proteomes" id="UP000295757">
    <property type="component" value="Unassembled WGS sequence"/>
</dbReference>
<evidence type="ECO:0000313" key="9">
    <source>
        <dbReference type="Proteomes" id="UP000295757"/>
    </source>
</evidence>
<feature type="binding site" evidence="7">
    <location>
        <position position="98"/>
    </location>
    <ligand>
        <name>S-adenosyl-L-methionine</name>
        <dbReference type="ChEBI" id="CHEBI:59789"/>
    </ligand>
</feature>
<keyword evidence="5 7" id="KW-0808">Transferase</keyword>
<evidence type="ECO:0000256" key="1">
    <source>
        <dbReference type="ARBA" id="ARBA00010396"/>
    </source>
</evidence>
<dbReference type="AlphaFoldDB" id="A0A4R7UE52"/>
<dbReference type="Gene3D" id="1.10.150.170">
    <property type="entry name" value="Putative methyltransferase TM0872, insert domain"/>
    <property type="match status" value="1"/>
</dbReference>
<organism evidence="8 9">
    <name type="scientific">Mycoplasmopsis mustelae</name>
    <dbReference type="NCBI Taxonomy" id="171289"/>
    <lineage>
        <taxon>Bacteria</taxon>
        <taxon>Bacillati</taxon>
        <taxon>Mycoplasmatota</taxon>
        <taxon>Mycoplasmoidales</taxon>
        <taxon>Metamycoplasmataceae</taxon>
        <taxon>Mycoplasmopsis</taxon>
    </lineage>
</organism>
<dbReference type="CDD" id="cd02440">
    <property type="entry name" value="AdoMet_MTases"/>
    <property type="match status" value="1"/>
</dbReference>
<dbReference type="SUPFAM" id="SSF81799">
    <property type="entry name" value="Putative methyltransferase TM0872, insert domain"/>
    <property type="match status" value="1"/>
</dbReference>
<feature type="binding site" evidence="7">
    <location>
        <position position="50"/>
    </location>
    <ligand>
        <name>S-adenosyl-L-methionine</name>
        <dbReference type="ChEBI" id="CHEBI:59789"/>
    </ligand>
</feature>
<keyword evidence="4 7" id="KW-0489">Methyltransferase</keyword>
<evidence type="ECO:0000256" key="6">
    <source>
        <dbReference type="ARBA" id="ARBA00022691"/>
    </source>
</evidence>
<evidence type="ECO:0000256" key="4">
    <source>
        <dbReference type="ARBA" id="ARBA00022603"/>
    </source>
</evidence>
<comment type="similarity">
    <text evidence="1 7">Belongs to the methyltransferase superfamily. RsmH family.</text>
</comment>
<feature type="binding site" evidence="7">
    <location>
        <begin position="31"/>
        <end position="33"/>
    </location>
    <ligand>
        <name>S-adenosyl-L-methionine</name>
        <dbReference type="ChEBI" id="CHEBI:59789"/>
    </ligand>
</feature>
<feature type="binding site" evidence="7">
    <location>
        <position position="77"/>
    </location>
    <ligand>
        <name>S-adenosyl-L-methionine</name>
        <dbReference type="ChEBI" id="CHEBI:59789"/>
    </ligand>
</feature>
<name>A0A4R7UE52_9BACT</name>
<dbReference type="RefSeq" id="WP_134110024.1">
    <property type="nucleotide sequence ID" value="NZ_SOCN01000001.1"/>
</dbReference>
<evidence type="ECO:0000313" key="8">
    <source>
        <dbReference type="EMBL" id="TDV24113.1"/>
    </source>
</evidence>
<evidence type="ECO:0000256" key="5">
    <source>
        <dbReference type="ARBA" id="ARBA00022679"/>
    </source>
</evidence>
<protein>
    <recommendedName>
        <fullName evidence="7">Ribosomal RNA small subunit methyltransferase H</fullName>
        <ecNumber evidence="7">2.1.1.199</ecNumber>
    </recommendedName>
    <alternativeName>
        <fullName evidence="7">16S rRNA m(4)C1402 methyltransferase</fullName>
    </alternativeName>
    <alternativeName>
        <fullName evidence="7">rRNA (cytosine-N(4)-)-methyltransferase RsmH</fullName>
    </alternativeName>
</protein>
<dbReference type="GO" id="GO:0070475">
    <property type="term" value="P:rRNA base methylation"/>
    <property type="evidence" value="ECO:0007669"/>
    <property type="project" value="UniProtKB-UniRule"/>
</dbReference>
<dbReference type="GO" id="GO:0071424">
    <property type="term" value="F:rRNA (cytosine-N4-)-methyltransferase activity"/>
    <property type="evidence" value="ECO:0007669"/>
    <property type="project" value="UniProtKB-UniRule"/>
</dbReference>
<gene>
    <name evidence="7" type="primary">rsmH</name>
    <name evidence="8" type="ORF">BCF59_0058</name>
</gene>
<evidence type="ECO:0000256" key="3">
    <source>
        <dbReference type="ARBA" id="ARBA00022552"/>
    </source>
</evidence>
<dbReference type="SUPFAM" id="SSF53335">
    <property type="entry name" value="S-adenosyl-L-methionine-dependent methyltransferases"/>
    <property type="match status" value="1"/>
</dbReference>
<dbReference type="Pfam" id="PF01795">
    <property type="entry name" value="Methyltransf_5"/>
    <property type="match status" value="1"/>
</dbReference>
<reference evidence="8 9" key="1">
    <citation type="submission" date="2019-03" db="EMBL/GenBank/DDBJ databases">
        <title>Genomic Encyclopedia of Archaeal and Bacterial Type Strains, Phase II (KMG-II): from individual species to whole genera.</title>
        <authorList>
            <person name="Goeker M."/>
        </authorList>
    </citation>
    <scope>NUCLEOTIDE SEQUENCE [LARGE SCALE GENOMIC DNA]</scope>
    <source>
        <strain evidence="8 9">ATCC 35214</strain>
    </source>
</reference>
<dbReference type="EC" id="2.1.1.199" evidence="7"/>
<dbReference type="NCBIfam" id="TIGR00006">
    <property type="entry name" value="16S rRNA (cytosine(1402)-N(4))-methyltransferase RsmH"/>
    <property type="match status" value="1"/>
</dbReference>
<evidence type="ECO:0000256" key="7">
    <source>
        <dbReference type="HAMAP-Rule" id="MF_01007"/>
    </source>
</evidence>